<comment type="similarity">
    <text evidence="1 4">Belongs to the universal ribosomal protein uS9 family.</text>
</comment>
<dbReference type="InterPro" id="IPR014721">
    <property type="entry name" value="Ribsml_uS5_D2-typ_fold_subgr"/>
</dbReference>
<comment type="caution">
    <text evidence="7">The sequence shown here is derived from an EMBL/GenBank/DDBJ whole genome shotgun (WGS) entry which is preliminary data.</text>
</comment>
<reference evidence="7 8" key="1">
    <citation type="submission" date="2017-07" db="EMBL/GenBank/DDBJ databases">
        <title>Mechanisms for carbon and nitrogen cycling indicate functional differentiation within the Candidate Phyla Radiation.</title>
        <authorList>
            <person name="Danczak R.E."/>
            <person name="Johnston M.D."/>
            <person name="Kenah C."/>
            <person name="Slattery M."/>
            <person name="Wrighton K.C."/>
            <person name="Wilkins M.J."/>
        </authorList>
    </citation>
    <scope>NUCLEOTIDE SEQUENCE [LARGE SCALE GENOMIC DNA]</scope>
    <source>
        <strain evidence="7">Licking1014_7</strain>
    </source>
</reference>
<dbReference type="InterPro" id="IPR023035">
    <property type="entry name" value="Ribosomal_uS9_bac/plastid"/>
</dbReference>
<proteinExistence type="inferred from homology"/>
<feature type="compositionally biased region" description="Basic residues" evidence="6">
    <location>
        <begin position="112"/>
        <end position="126"/>
    </location>
</feature>
<dbReference type="PANTHER" id="PTHR21569">
    <property type="entry name" value="RIBOSOMAL PROTEIN S9"/>
    <property type="match status" value="1"/>
</dbReference>
<accession>A0A554LI37</accession>
<evidence type="ECO:0000256" key="6">
    <source>
        <dbReference type="SAM" id="MobiDB-lite"/>
    </source>
</evidence>
<dbReference type="GO" id="GO:0006412">
    <property type="term" value="P:translation"/>
    <property type="evidence" value="ECO:0007669"/>
    <property type="project" value="InterPro"/>
</dbReference>
<dbReference type="NCBIfam" id="NF001099">
    <property type="entry name" value="PRK00132.1"/>
    <property type="match status" value="1"/>
</dbReference>
<gene>
    <name evidence="7" type="ORF">CEN89_629</name>
</gene>
<evidence type="ECO:0000256" key="4">
    <source>
        <dbReference type="RuleBase" id="RU003815"/>
    </source>
</evidence>
<sequence length="126" mass="14207">MSTKEKYFQGLGRRKRAIAQVRIFSGSGECVINGEKENILDAVCQAPLKILGLQKKVRLEIKVSGGGFSSQKDAIQLAIARALIKKDEKNKSTMRKAGFLTRDPREKERKKPGLKRARRAPQWAKR</sequence>
<dbReference type="InterPro" id="IPR020574">
    <property type="entry name" value="Ribosomal_uS9_CS"/>
</dbReference>
<keyword evidence="3 4" id="KW-0687">Ribonucleoprotein</keyword>
<dbReference type="PROSITE" id="PS00360">
    <property type="entry name" value="RIBOSOMAL_S9"/>
    <property type="match status" value="1"/>
</dbReference>
<dbReference type="InterPro" id="IPR000754">
    <property type="entry name" value="Ribosomal_uS9"/>
</dbReference>
<feature type="region of interest" description="Disordered" evidence="6">
    <location>
        <begin position="93"/>
        <end position="126"/>
    </location>
</feature>
<feature type="compositionally biased region" description="Basic and acidic residues" evidence="6">
    <location>
        <begin position="102"/>
        <end position="111"/>
    </location>
</feature>
<dbReference type="Proteomes" id="UP000315689">
    <property type="component" value="Unassembled WGS sequence"/>
</dbReference>
<evidence type="ECO:0000256" key="2">
    <source>
        <dbReference type="ARBA" id="ARBA00022980"/>
    </source>
</evidence>
<protein>
    <recommendedName>
        <fullName evidence="5">30S ribosomal protein S9</fullName>
    </recommendedName>
</protein>
<dbReference type="GO" id="GO:0003723">
    <property type="term" value="F:RNA binding"/>
    <property type="evidence" value="ECO:0007669"/>
    <property type="project" value="TreeGrafter"/>
</dbReference>
<evidence type="ECO:0000313" key="8">
    <source>
        <dbReference type="Proteomes" id="UP000315689"/>
    </source>
</evidence>
<organism evidence="7 8">
    <name type="scientific">Candidatus Berkelbacteria bacterium Licking1014_7</name>
    <dbReference type="NCBI Taxonomy" id="2017147"/>
    <lineage>
        <taxon>Bacteria</taxon>
        <taxon>Candidatus Berkelbacteria</taxon>
    </lineage>
</organism>
<keyword evidence="2 4" id="KW-0689">Ribosomal protein</keyword>
<evidence type="ECO:0000313" key="7">
    <source>
        <dbReference type="EMBL" id="TSC92535.1"/>
    </source>
</evidence>
<dbReference type="GO" id="GO:0022627">
    <property type="term" value="C:cytosolic small ribosomal subunit"/>
    <property type="evidence" value="ECO:0007669"/>
    <property type="project" value="TreeGrafter"/>
</dbReference>
<dbReference type="EMBL" id="VMGK01000022">
    <property type="protein sequence ID" value="TSC92535.1"/>
    <property type="molecule type" value="Genomic_DNA"/>
</dbReference>
<evidence type="ECO:0000256" key="5">
    <source>
        <dbReference type="RuleBase" id="RU003816"/>
    </source>
</evidence>
<name>A0A554LI37_9BACT</name>
<dbReference type="SUPFAM" id="SSF54211">
    <property type="entry name" value="Ribosomal protein S5 domain 2-like"/>
    <property type="match status" value="1"/>
</dbReference>
<dbReference type="GO" id="GO:0003735">
    <property type="term" value="F:structural constituent of ribosome"/>
    <property type="evidence" value="ECO:0007669"/>
    <property type="project" value="InterPro"/>
</dbReference>
<evidence type="ECO:0000256" key="3">
    <source>
        <dbReference type="ARBA" id="ARBA00023274"/>
    </source>
</evidence>
<dbReference type="AlphaFoldDB" id="A0A554LI37"/>
<dbReference type="PANTHER" id="PTHR21569:SF1">
    <property type="entry name" value="SMALL RIBOSOMAL SUBUNIT PROTEIN US9M"/>
    <property type="match status" value="1"/>
</dbReference>
<dbReference type="Pfam" id="PF00380">
    <property type="entry name" value="Ribosomal_S9"/>
    <property type="match status" value="1"/>
</dbReference>
<dbReference type="InterPro" id="IPR020568">
    <property type="entry name" value="Ribosomal_Su5_D2-typ_SF"/>
</dbReference>
<evidence type="ECO:0000256" key="1">
    <source>
        <dbReference type="ARBA" id="ARBA00005251"/>
    </source>
</evidence>
<dbReference type="Gene3D" id="3.30.230.10">
    <property type="match status" value="1"/>
</dbReference>